<dbReference type="CDD" id="cd05466">
    <property type="entry name" value="PBP2_LTTR_substrate"/>
    <property type="match status" value="1"/>
</dbReference>
<evidence type="ECO:0000256" key="4">
    <source>
        <dbReference type="ARBA" id="ARBA00023163"/>
    </source>
</evidence>
<dbReference type="InterPro" id="IPR036388">
    <property type="entry name" value="WH-like_DNA-bd_sf"/>
</dbReference>
<dbReference type="Proteomes" id="UP001206128">
    <property type="component" value="Unassembled WGS sequence"/>
</dbReference>
<accession>A0AAE3GK21</accession>
<name>A0AAE3GK21_9PSEU</name>
<protein>
    <submittedName>
        <fullName evidence="6">DNA-binding transcriptional regulator, LysR family</fullName>
    </submittedName>
</protein>
<dbReference type="Gene3D" id="1.10.10.10">
    <property type="entry name" value="Winged helix-like DNA-binding domain superfamily/Winged helix DNA-binding domain"/>
    <property type="match status" value="1"/>
</dbReference>
<dbReference type="PANTHER" id="PTHR30346:SF28">
    <property type="entry name" value="HTH-TYPE TRANSCRIPTIONAL REGULATOR CYNR"/>
    <property type="match status" value="1"/>
</dbReference>
<dbReference type="Gene3D" id="3.40.190.10">
    <property type="entry name" value="Periplasmic binding protein-like II"/>
    <property type="match status" value="2"/>
</dbReference>
<evidence type="ECO:0000313" key="6">
    <source>
        <dbReference type="EMBL" id="MCP2168654.1"/>
    </source>
</evidence>
<feature type="domain" description="HTH lysR-type" evidence="5">
    <location>
        <begin position="3"/>
        <end position="59"/>
    </location>
</feature>
<dbReference type="SUPFAM" id="SSF53850">
    <property type="entry name" value="Periplasmic binding protein-like II"/>
    <property type="match status" value="1"/>
</dbReference>
<dbReference type="InterPro" id="IPR036390">
    <property type="entry name" value="WH_DNA-bd_sf"/>
</dbReference>
<dbReference type="PANTHER" id="PTHR30346">
    <property type="entry name" value="TRANSCRIPTIONAL DUAL REGULATOR HCAR-RELATED"/>
    <property type="match status" value="1"/>
</dbReference>
<keyword evidence="4" id="KW-0804">Transcription</keyword>
<dbReference type="GO" id="GO:0032993">
    <property type="term" value="C:protein-DNA complex"/>
    <property type="evidence" value="ECO:0007669"/>
    <property type="project" value="TreeGrafter"/>
</dbReference>
<sequence>MSVNIAQLRAFLAVVDEGGFSAAADVLGISQSAVSHAVAALERAVGCQVLVRAGRPRPTAFGDQILAHARSAVAATTAIADLAAQQGNLPTGTLRLAAPPTVCQGLLPDLLARWRLDFPRVRVRVFEGEDDEVADWLAGAAVELAVVVDPAPPERGVLVGADAFHALLRHDHPLAGEDVIDVRDLADDAFLLSCGGCEAHVREVHRLAGAVLDPVHRVRELGTLLAMIRSGMGVSVVPELVRVMLDSRLVLVPLRQRVVRRLVLAGPPHQTWHPAVTALVGATPPVEPPAGIAAGRAEVS</sequence>
<evidence type="ECO:0000256" key="3">
    <source>
        <dbReference type="ARBA" id="ARBA00023125"/>
    </source>
</evidence>
<dbReference type="AlphaFoldDB" id="A0AAE3GK21"/>
<dbReference type="SUPFAM" id="SSF46785">
    <property type="entry name" value="Winged helix' DNA-binding domain"/>
    <property type="match status" value="1"/>
</dbReference>
<dbReference type="Pfam" id="PF00126">
    <property type="entry name" value="HTH_1"/>
    <property type="match status" value="1"/>
</dbReference>
<dbReference type="GO" id="GO:0003677">
    <property type="term" value="F:DNA binding"/>
    <property type="evidence" value="ECO:0007669"/>
    <property type="project" value="UniProtKB-KW"/>
</dbReference>
<evidence type="ECO:0000256" key="2">
    <source>
        <dbReference type="ARBA" id="ARBA00023015"/>
    </source>
</evidence>
<keyword evidence="2" id="KW-0805">Transcription regulation</keyword>
<keyword evidence="7" id="KW-1185">Reference proteome</keyword>
<dbReference type="PRINTS" id="PR00039">
    <property type="entry name" value="HTHLYSR"/>
</dbReference>
<evidence type="ECO:0000313" key="7">
    <source>
        <dbReference type="Proteomes" id="UP001206128"/>
    </source>
</evidence>
<organism evidence="6 7">
    <name type="scientific">Goodfellowiella coeruleoviolacea</name>
    <dbReference type="NCBI Taxonomy" id="334858"/>
    <lineage>
        <taxon>Bacteria</taxon>
        <taxon>Bacillati</taxon>
        <taxon>Actinomycetota</taxon>
        <taxon>Actinomycetes</taxon>
        <taxon>Pseudonocardiales</taxon>
        <taxon>Pseudonocardiaceae</taxon>
        <taxon>Goodfellowiella</taxon>
    </lineage>
</organism>
<comment type="similarity">
    <text evidence="1">Belongs to the LysR transcriptional regulatory family.</text>
</comment>
<dbReference type="GO" id="GO:0003700">
    <property type="term" value="F:DNA-binding transcription factor activity"/>
    <property type="evidence" value="ECO:0007669"/>
    <property type="project" value="InterPro"/>
</dbReference>
<proteinExistence type="inferred from homology"/>
<dbReference type="InterPro" id="IPR000847">
    <property type="entry name" value="LysR_HTH_N"/>
</dbReference>
<reference evidence="6" key="1">
    <citation type="submission" date="2022-06" db="EMBL/GenBank/DDBJ databases">
        <title>Genomic Encyclopedia of Archaeal and Bacterial Type Strains, Phase II (KMG-II): from individual species to whole genera.</title>
        <authorList>
            <person name="Goeker M."/>
        </authorList>
    </citation>
    <scope>NUCLEOTIDE SEQUENCE</scope>
    <source>
        <strain evidence="6">DSM 43935</strain>
    </source>
</reference>
<evidence type="ECO:0000259" key="5">
    <source>
        <dbReference type="PROSITE" id="PS50931"/>
    </source>
</evidence>
<dbReference type="EMBL" id="JAMTCK010000015">
    <property type="protein sequence ID" value="MCP2168654.1"/>
    <property type="molecule type" value="Genomic_DNA"/>
</dbReference>
<dbReference type="Pfam" id="PF03466">
    <property type="entry name" value="LysR_substrate"/>
    <property type="match status" value="1"/>
</dbReference>
<evidence type="ECO:0000256" key="1">
    <source>
        <dbReference type="ARBA" id="ARBA00009437"/>
    </source>
</evidence>
<comment type="caution">
    <text evidence="6">The sequence shown here is derived from an EMBL/GenBank/DDBJ whole genome shotgun (WGS) entry which is preliminary data.</text>
</comment>
<dbReference type="InterPro" id="IPR005119">
    <property type="entry name" value="LysR_subst-bd"/>
</dbReference>
<keyword evidence="3 6" id="KW-0238">DNA-binding</keyword>
<dbReference type="PROSITE" id="PS50931">
    <property type="entry name" value="HTH_LYSR"/>
    <property type="match status" value="1"/>
</dbReference>
<gene>
    <name evidence="6" type="ORF">LX83_005532</name>
</gene>